<reference evidence="2 3" key="1">
    <citation type="journal article" date="2015" name="Genome Announc.">
        <title>Genomes of Geoalkalibacter ferrihydriticus Z-0531T and Geoalkalibacter subterraneus Red1T, Two Haloalkaliphilic Metal-Reducing Deltaproteobacteria.</title>
        <authorList>
            <person name="Badalamenti J.P."/>
            <person name="Krajmalnik-Brown R."/>
            <person name="Torres C.I."/>
            <person name="Bond D.R."/>
        </authorList>
    </citation>
    <scope>NUCLEOTIDE SEQUENCE [LARGE SCALE GENOMIC DNA]</scope>
    <source>
        <strain evidence="2 3">Red1</strain>
    </source>
</reference>
<dbReference type="Proteomes" id="UP000035036">
    <property type="component" value="Chromosome"/>
</dbReference>
<protein>
    <recommendedName>
        <fullName evidence="1">PilZ domain-containing protein</fullName>
    </recommendedName>
</protein>
<feature type="domain" description="PilZ" evidence="1">
    <location>
        <begin position="9"/>
        <end position="111"/>
    </location>
</feature>
<dbReference type="Gene3D" id="2.40.10.220">
    <property type="entry name" value="predicted glycosyltransferase like domains"/>
    <property type="match status" value="1"/>
</dbReference>
<evidence type="ECO:0000313" key="3">
    <source>
        <dbReference type="Proteomes" id="UP000035036"/>
    </source>
</evidence>
<dbReference type="SUPFAM" id="SSF141371">
    <property type="entry name" value="PilZ domain-like"/>
    <property type="match status" value="1"/>
</dbReference>
<dbReference type="KEGG" id="gsb:GSUB_15565"/>
<dbReference type="InterPro" id="IPR009875">
    <property type="entry name" value="PilZ_domain"/>
</dbReference>
<dbReference type="HOGENOM" id="CLU_2046326_0_0_7"/>
<dbReference type="RefSeq" id="WP_040201640.1">
    <property type="nucleotide sequence ID" value="NZ_CP010311.1"/>
</dbReference>
<evidence type="ECO:0000313" key="2">
    <source>
        <dbReference type="EMBL" id="AJF07683.1"/>
    </source>
</evidence>
<organism evidence="2 3">
    <name type="scientific">Geoalkalibacter subterraneus</name>
    <dbReference type="NCBI Taxonomy" id="483547"/>
    <lineage>
        <taxon>Bacteria</taxon>
        <taxon>Pseudomonadati</taxon>
        <taxon>Thermodesulfobacteriota</taxon>
        <taxon>Desulfuromonadia</taxon>
        <taxon>Desulfuromonadales</taxon>
        <taxon>Geoalkalibacteraceae</taxon>
        <taxon>Geoalkalibacter</taxon>
    </lineage>
</organism>
<sequence length="120" mass="13430">MILCSTPNRQSRLETNAPVRFGRNEQLTQGGVALDLSIGGMYLQSNTLYAAATRLLIEFRLPSCHEPIRCRARVAWCNRAENAPKPSFPPGMGLQFIDLPPIHREAIMAHLNEIESATYH</sequence>
<dbReference type="GO" id="GO:0035438">
    <property type="term" value="F:cyclic-di-GMP binding"/>
    <property type="evidence" value="ECO:0007669"/>
    <property type="project" value="InterPro"/>
</dbReference>
<gene>
    <name evidence="2" type="ORF">GSUB_15565</name>
</gene>
<dbReference type="STRING" id="483547.GSUB_15565"/>
<accession>A0A0B5FJX5</accession>
<evidence type="ECO:0000259" key="1">
    <source>
        <dbReference type="Pfam" id="PF07238"/>
    </source>
</evidence>
<keyword evidence="3" id="KW-1185">Reference proteome</keyword>
<dbReference type="AlphaFoldDB" id="A0A0B5FJX5"/>
<dbReference type="Pfam" id="PF07238">
    <property type="entry name" value="PilZ"/>
    <property type="match status" value="1"/>
</dbReference>
<dbReference type="EMBL" id="CP010311">
    <property type="protein sequence ID" value="AJF07683.1"/>
    <property type="molecule type" value="Genomic_DNA"/>
</dbReference>
<proteinExistence type="predicted"/>
<name>A0A0B5FJX5_9BACT</name>
<dbReference type="OrthoDB" id="5402529at2"/>